<keyword evidence="5" id="KW-1185">Reference proteome</keyword>
<dbReference type="InterPro" id="IPR000683">
    <property type="entry name" value="Gfo/Idh/MocA-like_OxRdtase_N"/>
</dbReference>
<comment type="caution">
    <text evidence="4">The sequence shown here is derived from an EMBL/GenBank/DDBJ whole genome shotgun (WGS) entry which is preliminary data.</text>
</comment>
<dbReference type="PANTHER" id="PTHR43818:SF11">
    <property type="entry name" value="BCDNA.GH03377"/>
    <property type="match status" value="1"/>
</dbReference>
<reference evidence="5" key="1">
    <citation type="journal article" date="2019" name="Int. J. Syst. Evol. Microbiol.">
        <title>The Global Catalogue of Microorganisms (GCM) 10K type strain sequencing project: providing services to taxonomists for standard genome sequencing and annotation.</title>
        <authorList>
            <consortium name="The Broad Institute Genomics Platform"/>
            <consortium name="The Broad Institute Genome Sequencing Center for Infectious Disease"/>
            <person name="Wu L."/>
            <person name="Ma J."/>
        </authorList>
    </citation>
    <scope>NUCLEOTIDE SEQUENCE [LARGE SCALE GENOMIC DNA]</scope>
    <source>
        <strain evidence="5">JCM 16904</strain>
    </source>
</reference>
<dbReference type="SUPFAM" id="SSF55347">
    <property type="entry name" value="Glyceraldehyde-3-phosphate dehydrogenase-like, C-terminal domain"/>
    <property type="match status" value="1"/>
</dbReference>
<dbReference type="InterPro" id="IPR036291">
    <property type="entry name" value="NAD(P)-bd_dom_sf"/>
</dbReference>
<feature type="domain" description="GFO/IDH/MocA-like oxidoreductase" evidence="3">
    <location>
        <begin position="142"/>
        <end position="234"/>
    </location>
</feature>
<dbReference type="EMBL" id="BAAAZP010000163">
    <property type="protein sequence ID" value="GAA3700925.1"/>
    <property type="molecule type" value="Genomic_DNA"/>
</dbReference>
<dbReference type="SUPFAM" id="SSF51735">
    <property type="entry name" value="NAD(P)-binding Rossmann-fold domains"/>
    <property type="match status" value="1"/>
</dbReference>
<accession>A0ABP7D8X1</accession>
<evidence type="ECO:0000256" key="1">
    <source>
        <dbReference type="ARBA" id="ARBA00023002"/>
    </source>
</evidence>
<dbReference type="Proteomes" id="UP001500902">
    <property type="component" value="Unassembled WGS sequence"/>
</dbReference>
<dbReference type="Pfam" id="PF01408">
    <property type="entry name" value="GFO_IDH_MocA"/>
    <property type="match status" value="1"/>
</dbReference>
<evidence type="ECO:0000313" key="4">
    <source>
        <dbReference type="EMBL" id="GAA3700925.1"/>
    </source>
</evidence>
<dbReference type="Pfam" id="PF22725">
    <property type="entry name" value="GFO_IDH_MocA_C3"/>
    <property type="match status" value="1"/>
</dbReference>
<dbReference type="InterPro" id="IPR050463">
    <property type="entry name" value="Gfo/Idh/MocA_oxidrdct_glycsds"/>
</dbReference>
<proteinExistence type="predicted"/>
<dbReference type="InterPro" id="IPR055170">
    <property type="entry name" value="GFO_IDH_MocA-like_dom"/>
</dbReference>
<evidence type="ECO:0000259" key="2">
    <source>
        <dbReference type="Pfam" id="PF01408"/>
    </source>
</evidence>
<protein>
    <submittedName>
        <fullName evidence="4">Gfo/Idh/MocA family oxidoreductase</fullName>
    </submittedName>
</protein>
<keyword evidence="1" id="KW-0560">Oxidoreductase</keyword>
<feature type="domain" description="Gfo/Idh/MocA-like oxidoreductase N-terminal" evidence="2">
    <location>
        <begin position="5"/>
        <end position="124"/>
    </location>
</feature>
<organism evidence="4 5">
    <name type="scientific">Nonomuraea antimicrobica</name>
    <dbReference type="NCBI Taxonomy" id="561173"/>
    <lineage>
        <taxon>Bacteria</taxon>
        <taxon>Bacillati</taxon>
        <taxon>Actinomycetota</taxon>
        <taxon>Actinomycetes</taxon>
        <taxon>Streptosporangiales</taxon>
        <taxon>Streptosporangiaceae</taxon>
        <taxon>Nonomuraea</taxon>
    </lineage>
</organism>
<dbReference type="Gene3D" id="3.40.50.720">
    <property type="entry name" value="NAD(P)-binding Rossmann-like Domain"/>
    <property type="match status" value="1"/>
</dbReference>
<sequence length="335" mass="37034">MTDSVRIGFIGCGAFATQAIWPSLRYAPVEIGYAYSRGLDKARAVARRFGAENATDSLDEVFADDTVRAVFVVGPAAMQHEVTLRALAAGKHVFVEKPPAPSLEQALEIQRAADLHDRQVQVGFQKRFATAYRLAREEAGKPDFGGVRLAKVNYSHWRVRDWNHHLHIMSVHAIDLIRFLLGDPAEAYVLKRSDPQGRNTCVLTLLYEDGASAIVNMSANDPHVQEWIELSGANQLISVRNLTEYRRWAEGAEVAQTLPVNPAAVTLWHPEYAIPYQQADSLWLQGYAGEVVDFVEAVQTGRPVSPSIADGVAAMRYVEAIADAPEGMSRLEQKI</sequence>
<evidence type="ECO:0000313" key="5">
    <source>
        <dbReference type="Proteomes" id="UP001500902"/>
    </source>
</evidence>
<evidence type="ECO:0000259" key="3">
    <source>
        <dbReference type="Pfam" id="PF22725"/>
    </source>
</evidence>
<name>A0ABP7D8X1_9ACTN</name>
<gene>
    <name evidence="4" type="ORF">GCM10022224_078480</name>
</gene>
<dbReference type="PANTHER" id="PTHR43818">
    <property type="entry name" value="BCDNA.GH03377"/>
    <property type="match status" value="1"/>
</dbReference>
<dbReference type="Gene3D" id="3.30.360.10">
    <property type="entry name" value="Dihydrodipicolinate Reductase, domain 2"/>
    <property type="match status" value="1"/>
</dbReference>